<dbReference type="Gene3D" id="2.120.10.30">
    <property type="entry name" value="TolB, C-terminal domain"/>
    <property type="match status" value="1"/>
</dbReference>
<gene>
    <name evidence="2" type="primary">Cnig_chr_IV.g15953</name>
    <name evidence="2" type="ORF">B9Z55_015953</name>
</gene>
<comment type="caution">
    <text evidence="2">The sequence shown here is derived from an EMBL/GenBank/DDBJ whole genome shotgun (WGS) entry which is preliminary data.</text>
</comment>
<organism evidence="2 3">
    <name type="scientific">Caenorhabditis nigoni</name>
    <dbReference type="NCBI Taxonomy" id="1611254"/>
    <lineage>
        <taxon>Eukaryota</taxon>
        <taxon>Metazoa</taxon>
        <taxon>Ecdysozoa</taxon>
        <taxon>Nematoda</taxon>
        <taxon>Chromadorea</taxon>
        <taxon>Rhabditida</taxon>
        <taxon>Rhabditina</taxon>
        <taxon>Rhabditomorpha</taxon>
        <taxon>Rhabditoidea</taxon>
        <taxon>Rhabditidae</taxon>
        <taxon>Peloderinae</taxon>
        <taxon>Caenorhabditis</taxon>
    </lineage>
</organism>
<protein>
    <submittedName>
        <fullName evidence="2">Uncharacterized protein</fullName>
    </submittedName>
</protein>
<accession>A0A2G5UCI8</accession>
<sequence>MDDDSLLLDDSDSPEDVQKRIFSLIELLAAGEIPELTESDVKNLEETLKKVQNGLKLAKKSMLTDEDILNVANLNFLSPNPNLVKSNVKRSKVPSISSIDELDYEESLDGLEIDEDDDDLARKKEKEEPKSFLESPEAPSRQQKRKNNGLKIMENRLTPKNSKIDDSDVIFLSSDLDSDATLDDMPQKRQKIVYDTRKSIKQKESGSEGDDEDEELGNVSRANFLKKLTKDDPYLKLRASQLKCTSSKVGLTYPLGVTYDNPTETWFVTNIPHHLEGNGVSGESKVLKIYTGIDKRRSKYTDIEDPMLDNPSAITIYKDGSMVAVLCSDVYNRPSIRLINFRRDDRVSNFCSWKYTELDFNYPARGLARSKGGNLITTDRPPQQHPRLRIFSKKTGSAEHLTFQLKNADIPCFIAASDDTVVITDLGVVQTVMLIRLDDSDWKRTKFEMLRIISTAGVHCSAEEMLNNKYFLYVSGAQIDRNKNILIADAKNHHFKLFSPGMKFVSRVSTDFPVPYVSSFHVNQHGECLILSTRETSKVHFAKLTSTNRLERHITSGCGKRVGTKSLLSSSRRRQTYKNGI</sequence>
<reference evidence="3" key="1">
    <citation type="submission" date="2017-10" db="EMBL/GenBank/DDBJ databases">
        <title>Rapid genome shrinkage in a self-fertile nematode reveals novel sperm competition proteins.</title>
        <authorList>
            <person name="Yin D."/>
            <person name="Schwarz E.M."/>
            <person name="Thomas C.G."/>
            <person name="Felde R.L."/>
            <person name="Korf I.F."/>
            <person name="Cutter A.D."/>
            <person name="Schartner C.M."/>
            <person name="Ralston E.J."/>
            <person name="Meyer B.J."/>
            <person name="Haag E.S."/>
        </authorList>
    </citation>
    <scope>NUCLEOTIDE SEQUENCE [LARGE SCALE GENOMIC DNA]</scope>
    <source>
        <strain evidence="3">JU1422</strain>
    </source>
</reference>
<evidence type="ECO:0000256" key="1">
    <source>
        <dbReference type="SAM" id="MobiDB-lite"/>
    </source>
</evidence>
<name>A0A2G5UCI8_9PELO</name>
<dbReference type="SUPFAM" id="SSF75011">
    <property type="entry name" value="3-carboxy-cis,cis-mucoante lactonizing enzyme"/>
    <property type="match status" value="1"/>
</dbReference>
<dbReference type="AlphaFoldDB" id="A0A2G5UCI8"/>
<feature type="region of interest" description="Disordered" evidence="1">
    <location>
        <begin position="107"/>
        <end position="158"/>
    </location>
</feature>
<feature type="compositionally biased region" description="Acidic residues" evidence="1">
    <location>
        <begin position="207"/>
        <end position="216"/>
    </location>
</feature>
<keyword evidence="3" id="KW-1185">Reference proteome</keyword>
<evidence type="ECO:0000313" key="3">
    <source>
        <dbReference type="Proteomes" id="UP000230233"/>
    </source>
</evidence>
<dbReference type="PANTHER" id="PTHR40326:SF2">
    <property type="entry name" value="RING-TYPE DOMAIN-CONTAINING PROTEIN"/>
    <property type="match status" value="1"/>
</dbReference>
<dbReference type="PANTHER" id="PTHR40326">
    <property type="entry name" value="PROTEIN CBG10816"/>
    <property type="match status" value="1"/>
</dbReference>
<feature type="compositionally biased region" description="Basic and acidic residues" evidence="1">
    <location>
        <begin position="120"/>
        <end position="131"/>
    </location>
</feature>
<feature type="compositionally biased region" description="Basic and acidic residues" evidence="1">
    <location>
        <begin position="195"/>
        <end position="206"/>
    </location>
</feature>
<dbReference type="Proteomes" id="UP000230233">
    <property type="component" value="Chromosome IV"/>
</dbReference>
<proteinExistence type="predicted"/>
<evidence type="ECO:0000313" key="2">
    <source>
        <dbReference type="EMBL" id="PIC37268.1"/>
    </source>
</evidence>
<dbReference type="STRING" id="1611254.A0A2G5UCI8"/>
<dbReference type="EMBL" id="PDUG01000004">
    <property type="protein sequence ID" value="PIC37268.1"/>
    <property type="molecule type" value="Genomic_DNA"/>
</dbReference>
<feature type="compositionally biased region" description="Acidic residues" evidence="1">
    <location>
        <begin position="107"/>
        <end position="119"/>
    </location>
</feature>
<dbReference type="OrthoDB" id="5814538at2759"/>
<dbReference type="InterPro" id="IPR011042">
    <property type="entry name" value="6-blade_b-propeller_TolB-like"/>
</dbReference>
<feature type="region of interest" description="Disordered" evidence="1">
    <location>
        <begin position="195"/>
        <end position="216"/>
    </location>
</feature>